<dbReference type="InterPro" id="IPR029058">
    <property type="entry name" value="AB_hydrolase_fold"/>
</dbReference>
<accession>A0A916U9S1</accession>
<feature type="compositionally biased region" description="Acidic residues" evidence="1">
    <location>
        <begin position="265"/>
        <end position="274"/>
    </location>
</feature>
<gene>
    <name evidence="2" type="ORF">GCM10011410_16860</name>
</gene>
<comment type="caution">
    <text evidence="2">The sequence shown here is derived from an EMBL/GenBank/DDBJ whole genome shotgun (WGS) entry which is preliminary data.</text>
</comment>
<evidence type="ECO:0000256" key="1">
    <source>
        <dbReference type="SAM" id="MobiDB-lite"/>
    </source>
</evidence>
<dbReference type="Gene3D" id="3.40.50.1820">
    <property type="entry name" value="alpha/beta hydrolase"/>
    <property type="match status" value="1"/>
</dbReference>
<dbReference type="EMBL" id="BMJH01000002">
    <property type="protein sequence ID" value="GGC64999.1"/>
    <property type="molecule type" value="Genomic_DNA"/>
</dbReference>
<reference evidence="2" key="1">
    <citation type="journal article" date="2014" name="Int. J. Syst. Evol. Microbiol.">
        <title>Complete genome sequence of Corynebacterium casei LMG S-19264T (=DSM 44701T), isolated from a smear-ripened cheese.</title>
        <authorList>
            <consortium name="US DOE Joint Genome Institute (JGI-PGF)"/>
            <person name="Walter F."/>
            <person name="Albersmeier A."/>
            <person name="Kalinowski J."/>
            <person name="Ruckert C."/>
        </authorList>
    </citation>
    <scope>NUCLEOTIDE SEQUENCE</scope>
    <source>
        <strain evidence="2">CGMCC 1.15478</strain>
    </source>
</reference>
<feature type="region of interest" description="Disordered" evidence="1">
    <location>
        <begin position="265"/>
        <end position="302"/>
    </location>
</feature>
<dbReference type="SUPFAM" id="SSF53474">
    <property type="entry name" value="alpha/beta-Hydrolases"/>
    <property type="match status" value="1"/>
</dbReference>
<sequence length="302" mass="32269">MSRRGPHRVLRGDLAIAGMPGVVFTPESGFNLPAVAFGHHWLTNLDRYTTTLKHLASWGIVVVAPGTERGLLPSALRFAADLDTALTLATEVRLGPGEISVHSKKVGFVGHGFGAGAAVLAAQRRSTTKAVAALFPAQVSPPSEQIAANLGIPGLVVASELKSLSCNARDLARSWGGDVVLRTVEKSTSSGFIEGRRLASWFGLGKSERKTQQTTRALLTGFLLHQLTGDKTYEHFSDAFAEIKRTTAFDPTQSGLVPQDEFDEMFSPDLDGELGEQSLPSASGPEVDRSISQRVRLSLPGR</sequence>
<dbReference type="Proteomes" id="UP000641514">
    <property type="component" value="Unassembled WGS sequence"/>
</dbReference>
<dbReference type="PANTHER" id="PTHR33428:SF14">
    <property type="entry name" value="CARBOXYLESTERASE TYPE B DOMAIN-CONTAINING PROTEIN"/>
    <property type="match status" value="1"/>
</dbReference>
<organism evidence="2 3">
    <name type="scientific">Hoyosella rhizosphaerae</name>
    <dbReference type="NCBI Taxonomy" id="1755582"/>
    <lineage>
        <taxon>Bacteria</taxon>
        <taxon>Bacillati</taxon>
        <taxon>Actinomycetota</taxon>
        <taxon>Actinomycetes</taxon>
        <taxon>Mycobacteriales</taxon>
        <taxon>Hoyosellaceae</taxon>
        <taxon>Hoyosella</taxon>
    </lineage>
</organism>
<evidence type="ECO:0000313" key="3">
    <source>
        <dbReference type="Proteomes" id="UP000641514"/>
    </source>
</evidence>
<proteinExistence type="predicted"/>
<dbReference type="PANTHER" id="PTHR33428">
    <property type="entry name" value="CHLOROPHYLLASE-2, CHLOROPLASTIC"/>
    <property type="match status" value="1"/>
</dbReference>
<name>A0A916U9S1_9ACTN</name>
<protein>
    <recommendedName>
        <fullName evidence="4">Alpha/beta hydrolase</fullName>
    </recommendedName>
</protein>
<keyword evidence="3" id="KW-1185">Reference proteome</keyword>
<evidence type="ECO:0000313" key="2">
    <source>
        <dbReference type="EMBL" id="GGC64999.1"/>
    </source>
</evidence>
<reference evidence="2" key="2">
    <citation type="submission" date="2020-09" db="EMBL/GenBank/DDBJ databases">
        <authorList>
            <person name="Sun Q."/>
            <person name="Zhou Y."/>
        </authorList>
    </citation>
    <scope>NUCLEOTIDE SEQUENCE</scope>
    <source>
        <strain evidence="2">CGMCC 1.15478</strain>
    </source>
</reference>
<dbReference type="AlphaFoldDB" id="A0A916U9S1"/>
<evidence type="ECO:0008006" key="4">
    <source>
        <dbReference type="Google" id="ProtNLM"/>
    </source>
</evidence>